<dbReference type="GeneID" id="101853780"/>
<evidence type="ECO:0000259" key="5">
    <source>
        <dbReference type="PROSITE" id="PS50050"/>
    </source>
</evidence>
<organism evidence="6 7">
    <name type="scientific">Aplysia californica</name>
    <name type="common">California sea hare</name>
    <dbReference type="NCBI Taxonomy" id="6500"/>
    <lineage>
        <taxon>Eukaryota</taxon>
        <taxon>Metazoa</taxon>
        <taxon>Spiralia</taxon>
        <taxon>Lophotrochozoa</taxon>
        <taxon>Mollusca</taxon>
        <taxon>Gastropoda</taxon>
        <taxon>Heterobranchia</taxon>
        <taxon>Euthyneura</taxon>
        <taxon>Tectipleura</taxon>
        <taxon>Aplysiida</taxon>
        <taxon>Aplysioidea</taxon>
        <taxon>Aplysiidae</taxon>
        <taxon>Aplysia</taxon>
    </lineage>
</organism>
<evidence type="ECO:0000313" key="6">
    <source>
        <dbReference type="Proteomes" id="UP000694888"/>
    </source>
</evidence>
<feature type="transmembrane region" description="Helical" evidence="3">
    <location>
        <begin position="209"/>
        <end position="231"/>
    </location>
</feature>
<gene>
    <name evidence="7" type="primary">LOC101853780</name>
</gene>
<feature type="signal peptide" evidence="4">
    <location>
        <begin position="1"/>
        <end position="30"/>
    </location>
</feature>
<sequence length="251" mass="27072">MLLEPLSGPGTVMLSLCCLLLLLLLSPSEARLLRRPGQPVAEWPVLCPPRTFYSRKLEECRPCSSCPMNQIITSPCHGMHDTRCGPFYDLQHLVVSAAKDGDNKFVSQRVAHGRLGDGVGGDDGDDGNGSRRHHQKSKNHTGAERGNEAGSGEVKIKKTAGGGVVVSSSAEGFAESSKTSSRRMKGQNNDVIDNGGGDSDVLISDWKSLTLFTCVAIVFVVIVLVVGICCIRRKMLNMKKTYEYKAAPVEV</sequence>
<feature type="region of interest" description="Disordered" evidence="2">
    <location>
        <begin position="171"/>
        <end position="192"/>
    </location>
</feature>
<keyword evidence="6" id="KW-1185">Reference proteome</keyword>
<dbReference type="SMART" id="SM00208">
    <property type="entry name" value="TNFR"/>
    <property type="match status" value="1"/>
</dbReference>
<dbReference type="Pfam" id="PF00020">
    <property type="entry name" value="TNFR_c6"/>
    <property type="match status" value="1"/>
</dbReference>
<evidence type="ECO:0000256" key="4">
    <source>
        <dbReference type="SAM" id="SignalP"/>
    </source>
</evidence>
<evidence type="ECO:0000256" key="3">
    <source>
        <dbReference type="SAM" id="Phobius"/>
    </source>
</evidence>
<dbReference type="PROSITE" id="PS50050">
    <property type="entry name" value="TNFR_NGFR_2"/>
    <property type="match status" value="1"/>
</dbReference>
<dbReference type="Proteomes" id="UP000694888">
    <property type="component" value="Unplaced"/>
</dbReference>
<accession>A0ABM0JKU6</accession>
<feature type="compositionally biased region" description="Basic residues" evidence="2">
    <location>
        <begin position="130"/>
        <end position="139"/>
    </location>
</feature>
<evidence type="ECO:0000256" key="2">
    <source>
        <dbReference type="SAM" id="MobiDB-lite"/>
    </source>
</evidence>
<dbReference type="PROSITE" id="PS00652">
    <property type="entry name" value="TNFR_NGFR_1"/>
    <property type="match status" value="1"/>
</dbReference>
<feature type="repeat" description="TNFR-Cys" evidence="1">
    <location>
        <begin position="46"/>
        <end position="84"/>
    </location>
</feature>
<proteinExistence type="predicted"/>
<keyword evidence="1" id="KW-1015">Disulfide bond</keyword>
<name>A0ABM0JKU6_APLCA</name>
<evidence type="ECO:0000313" key="7">
    <source>
        <dbReference type="RefSeq" id="XP_005096071.1"/>
    </source>
</evidence>
<keyword evidence="3" id="KW-1133">Transmembrane helix</keyword>
<evidence type="ECO:0000256" key="1">
    <source>
        <dbReference type="PROSITE-ProRule" id="PRU00206"/>
    </source>
</evidence>
<reference evidence="7" key="1">
    <citation type="submission" date="2025-08" db="UniProtKB">
        <authorList>
            <consortium name="RefSeq"/>
        </authorList>
    </citation>
    <scope>IDENTIFICATION</scope>
</reference>
<dbReference type="Gene3D" id="2.10.50.10">
    <property type="entry name" value="Tumor Necrosis Factor Receptor, subunit A, domain 2"/>
    <property type="match status" value="1"/>
</dbReference>
<feature type="region of interest" description="Disordered" evidence="2">
    <location>
        <begin position="111"/>
        <end position="154"/>
    </location>
</feature>
<comment type="caution">
    <text evidence="1">Lacks conserved residue(s) required for the propagation of feature annotation.</text>
</comment>
<feature type="domain" description="TNFR-Cys" evidence="5">
    <location>
        <begin position="46"/>
        <end position="84"/>
    </location>
</feature>
<protein>
    <submittedName>
        <fullName evidence="7">Uncharacterized protein LOC101853780</fullName>
    </submittedName>
</protein>
<dbReference type="RefSeq" id="XP_005096071.1">
    <property type="nucleotide sequence ID" value="XM_005096014.3"/>
</dbReference>
<dbReference type="InterPro" id="IPR001368">
    <property type="entry name" value="TNFR/NGFR_Cys_rich_reg"/>
</dbReference>
<keyword evidence="3" id="KW-0812">Transmembrane</keyword>
<keyword evidence="4" id="KW-0732">Signal</keyword>
<keyword evidence="3" id="KW-0472">Membrane</keyword>
<feature type="chain" id="PRO_5046883058" evidence="4">
    <location>
        <begin position="31"/>
        <end position="251"/>
    </location>
</feature>
<feature type="disulfide bond" evidence="1">
    <location>
        <begin position="63"/>
        <end position="76"/>
    </location>
</feature>
<feature type="disulfide bond" evidence="1">
    <location>
        <begin position="66"/>
        <end position="84"/>
    </location>
</feature>